<keyword evidence="2" id="KW-1185">Reference proteome</keyword>
<accession>A0ABV9Z0X4</accession>
<dbReference type="Proteomes" id="UP001595796">
    <property type="component" value="Unassembled WGS sequence"/>
</dbReference>
<organism evidence="1 2">
    <name type="scientific">Flaviflagellibacter deserti</name>
    <dbReference type="NCBI Taxonomy" id="2267266"/>
    <lineage>
        <taxon>Bacteria</taxon>
        <taxon>Pseudomonadati</taxon>
        <taxon>Pseudomonadota</taxon>
        <taxon>Alphaproteobacteria</taxon>
        <taxon>Hyphomicrobiales</taxon>
        <taxon>Flaviflagellibacter</taxon>
    </lineage>
</organism>
<evidence type="ECO:0000313" key="1">
    <source>
        <dbReference type="EMBL" id="MFC5067772.1"/>
    </source>
</evidence>
<dbReference type="Pfam" id="PF10098">
    <property type="entry name" value="DUF2336"/>
    <property type="match status" value="1"/>
</dbReference>
<sequence>MTQNRLPLPRLDRLALEHGLDMRATALRVATDLFCQAAAPLQADVSRYVDLALPLLDSVDRDTRRAVAEKLVRIEHAPAAVVVRLRNDPDPFVSGAILSSPTVFQPDDLSTFISRCTPTEAAATARRVDLTPAAIRTLATHRAAFVVEALIENPAIALPDDIVDHLVERAMDEPRLVVALLSRADLAPAKLAPLYAEAPRPLREKIRDALANTAGHSASVPASSLAELTEAFARPTRDGVGQALAHVLKLRPQRLPKLLDDPTAELFALALSAAGAKRAAAINILLITAPEEVRTSVQTIFDAVKVLDQTHRNAAWQIVNAVAGERRVSRPAAVYEPHMHNSTTPQRVASRVRRLAAQRDVSRARSSGS</sequence>
<reference evidence="2" key="1">
    <citation type="journal article" date="2019" name="Int. J. Syst. Evol. Microbiol.">
        <title>The Global Catalogue of Microorganisms (GCM) 10K type strain sequencing project: providing services to taxonomists for standard genome sequencing and annotation.</title>
        <authorList>
            <consortium name="The Broad Institute Genomics Platform"/>
            <consortium name="The Broad Institute Genome Sequencing Center for Infectious Disease"/>
            <person name="Wu L."/>
            <person name="Ma J."/>
        </authorList>
    </citation>
    <scope>NUCLEOTIDE SEQUENCE [LARGE SCALE GENOMIC DNA]</scope>
    <source>
        <strain evidence="2">CGMCC 1.16444</strain>
    </source>
</reference>
<proteinExistence type="predicted"/>
<comment type="caution">
    <text evidence="1">The sequence shown here is derived from an EMBL/GenBank/DDBJ whole genome shotgun (WGS) entry which is preliminary data.</text>
</comment>
<protein>
    <submittedName>
        <fullName evidence="1">DUF2336 domain-containing protein</fullName>
    </submittedName>
</protein>
<dbReference type="EMBL" id="JBHSJF010000006">
    <property type="protein sequence ID" value="MFC5067772.1"/>
    <property type="molecule type" value="Genomic_DNA"/>
</dbReference>
<evidence type="ECO:0000313" key="2">
    <source>
        <dbReference type="Proteomes" id="UP001595796"/>
    </source>
</evidence>
<gene>
    <name evidence="1" type="ORF">ACFPFW_07050</name>
</gene>
<dbReference type="InterPro" id="IPR019285">
    <property type="entry name" value="DUF2336"/>
</dbReference>
<name>A0ABV9Z0X4_9HYPH</name>
<dbReference type="RefSeq" id="WP_162799639.1">
    <property type="nucleotide sequence ID" value="NZ_JBHSJF010000006.1"/>
</dbReference>